<reference evidence="6 7" key="1">
    <citation type="submission" date="2016-10" db="EMBL/GenBank/DDBJ databases">
        <authorList>
            <person name="de Groot N.N."/>
        </authorList>
    </citation>
    <scope>NUCLEOTIDE SEQUENCE [LARGE SCALE GENOMIC DNA]</scope>
    <source>
        <strain evidence="6 7">CGMCC 1.7666</strain>
    </source>
</reference>
<proteinExistence type="predicted"/>
<dbReference type="InterPro" id="IPR036328">
    <property type="entry name" value="MliC_sf"/>
</dbReference>
<dbReference type="InterPro" id="IPR018660">
    <property type="entry name" value="MliC"/>
</dbReference>
<evidence type="ECO:0000259" key="5">
    <source>
        <dbReference type="Pfam" id="PF09864"/>
    </source>
</evidence>
<dbReference type="SUPFAM" id="SSF141488">
    <property type="entry name" value="YdhA-like"/>
    <property type="match status" value="1"/>
</dbReference>
<dbReference type="EMBL" id="FMVJ01000009">
    <property type="protein sequence ID" value="SCY97755.1"/>
    <property type="molecule type" value="Genomic_DNA"/>
</dbReference>
<keyword evidence="3" id="KW-0564">Palmitate</keyword>
<dbReference type="STRING" id="549386.SAMN02927923_03175"/>
<evidence type="ECO:0000313" key="6">
    <source>
        <dbReference type="EMBL" id="SCY97755.1"/>
    </source>
</evidence>
<gene>
    <name evidence="6" type="ORF">SAMN02927923_03175</name>
</gene>
<sequence length="130" mass="13372">MAGPDQCGFAQGGRQVRDWTVSRATPVPGKITMMALLLAGAAAGAAAQEIKPVHYTCADGTKLQAMFSPPSTSLGSVKLIDAGSSTETTLPQALSADGGRYTQGEVEFWIKGNGATLTRAGKPTTCQTRG</sequence>
<name>A0A1G5KAW4_9HYPH</name>
<keyword evidence="2" id="KW-0472">Membrane</keyword>
<accession>A0A1G5KAW4</accession>
<dbReference type="Proteomes" id="UP000199569">
    <property type="component" value="Unassembled WGS sequence"/>
</dbReference>
<protein>
    <submittedName>
        <fullName evidence="6">Membrane-bound inhibitor of C-type lysozyme</fullName>
    </submittedName>
</protein>
<dbReference type="Pfam" id="PF09864">
    <property type="entry name" value="MliC"/>
    <property type="match status" value="1"/>
</dbReference>
<organism evidence="6 7">
    <name type="scientific">Microvirga guangxiensis</name>
    <dbReference type="NCBI Taxonomy" id="549386"/>
    <lineage>
        <taxon>Bacteria</taxon>
        <taxon>Pseudomonadati</taxon>
        <taxon>Pseudomonadota</taxon>
        <taxon>Alphaproteobacteria</taxon>
        <taxon>Hyphomicrobiales</taxon>
        <taxon>Methylobacteriaceae</taxon>
        <taxon>Microvirga</taxon>
    </lineage>
</organism>
<feature type="domain" description="C-type lysozyme inhibitor" evidence="5">
    <location>
        <begin position="55"/>
        <end position="123"/>
    </location>
</feature>
<evidence type="ECO:0000256" key="2">
    <source>
        <dbReference type="ARBA" id="ARBA00023136"/>
    </source>
</evidence>
<dbReference type="AlphaFoldDB" id="A0A1G5KAW4"/>
<dbReference type="Gene3D" id="2.40.128.200">
    <property type="match status" value="1"/>
</dbReference>
<evidence type="ECO:0000256" key="3">
    <source>
        <dbReference type="ARBA" id="ARBA00023139"/>
    </source>
</evidence>
<evidence type="ECO:0000256" key="1">
    <source>
        <dbReference type="ARBA" id="ARBA00022729"/>
    </source>
</evidence>
<evidence type="ECO:0000256" key="4">
    <source>
        <dbReference type="ARBA" id="ARBA00023288"/>
    </source>
</evidence>
<keyword evidence="7" id="KW-1185">Reference proteome</keyword>
<keyword evidence="1" id="KW-0732">Signal</keyword>
<evidence type="ECO:0000313" key="7">
    <source>
        <dbReference type="Proteomes" id="UP000199569"/>
    </source>
</evidence>
<keyword evidence="4" id="KW-0449">Lipoprotein</keyword>